<dbReference type="EMBL" id="ANFM02000013">
    <property type="protein sequence ID" value="EOD80338.1"/>
    <property type="molecule type" value="Genomic_DNA"/>
</dbReference>
<name>R1GW05_9GAMM</name>
<accession>R1GW05</accession>
<dbReference type="Proteomes" id="UP000011223">
    <property type="component" value="Unassembled WGS sequence"/>
</dbReference>
<evidence type="ECO:0000313" key="1">
    <source>
        <dbReference type="EMBL" id="EOD80338.1"/>
    </source>
</evidence>
<dbReference type="AlphaFoldDB" id="R1GW05"/>
<keyword evidence="2" id="KW-1185">Reference proteome</keyword>
<sequence length="135" mass="15723">MKLATFEEDYWQLRSGVESHMLNPQKFWIPDESERRNLKIGDAAKLIFDVEGENDDGSIEVVGERIYVIVSEIIGEFYIGILDSQPLCIDPKDDFYLGFGVEVAFTQEHVIDIDRPPDDYIEWQLGQKPEKEWPR</sequence>
<evidence type="ECO:0000313" key="2">
    <source>
        <dbReference type="Proteomes" id="UP000011223"/>
    </source>
</evidence>
<gene>
    <name evidence="1" type="ORF">D515_00626</name>
</gene>
<organism evidence="1 2">
    <name type="scientific">Grimontia indica</name>
    <dbReference type="NCBI Taxonomy" id="1056512"/>
    <lineage>
        <taxon>Bacteria</taxon>
        <taxon>Pseudomonadati</taxon>
        <taxon>Pseudomonadota</taxon>
        <taxon>Gammaproteobacteria</taxon>
        <taxon>Vibrionales</taxon>
        <taxon>Vibrionaceae</taxon>
        <taxon>Grimontia</taxon>
    </lineage>
</organism>
<reference evidence="1 2" key="1">
    <citation type="journal article" date="2014" name="PLoS ONE">
        <title>Grimontia indica AK16(T), sp. nov., Isolated from a Seawater Sample Reports the Presence of Pathogenic Genes Similar to Vibrio Genus.</title>
        <authorList>
            <person name="Singh A."/>
            <person name="Vaidya B."/>
            <person name="Khatri I."/>
            <person name="Srinivas T.N."/>
            <person name="Subramanian S."/>
            <person name="Korpole S."/>
            <person name="Pinnaka A.K."/>
        </authorList>
    </citation>
    <scope>NUCLEOTIDE SEQUENCE [LARGE SCALE GENOMIC DNA]</scope>
    <source>
        <strain evidence="1 2">AK16</strain>
    </source>
</reference>
<protein>
    <submittedName>
        <fullName evidence="1">Uncharacterized protein</fullName>
    </submittedName>
</protein>
<dbReference type="eggNOG" id="ENOG5033AF4">
    <property type="taxonomic scope" value="Bacteria"/>
</dbReference>
<proteinExistence type="predicted"/>
<dbReference type="RefSeq" id="WP_002537671.1">
    <property type="nucleotide sequence ID" value="NZ_ANFM02000013.1"/>
</dbReference>
<comment type="caution">
    <text evidence="1">The sequence shown here is derived from an EMBL/GenBank/DDBJ whole genome shotgun (WGS) entry which is preliminary data.</text>
</comment>